<accession>A0A9P0DEB3</accession>
<dbReference type="GO" id="GO:0004712">
    <property type="term" value="F:protein serine/threonine/tyrosine kinase activity"/>
    <property type="evidence" value="ECO:0007669"/>
    <property type="project" value="TreeGrafter"/>
</dbReference>
<evidence type="ECO:0000259" key="8">
    <source>
        <dbReference type="PROSITE" id="PS50011"/>
    </source>
</evidence>
<name>A0A9P0DEB3_PHACE</name>
<evidence type="ECO:0000256" key="5">
    <source>
        <dbReference type="ARBA" id="ARBA00022840"/>
    </source>
</evidence>
<evidence type="ECO:0000256" key="7">
    <source>
        <dbReference type="SAM" id="MobiDB-lite"/>
    </source>
</evidence>
<evidence type="ECO:0000256" key="2">
    <source>
        <dbReference type="ARBA" id="ARBA00022679"/>
    </source>
</evidence>
<dbReference type="PANTHER" id="PTHR22974">
    <property type="entry name" value="MIXED LINEAGE PROTEIN KINASE"/>
    <property type="match status" value="1"/>
</dbReference>
<dbReference type="GO" id="GO:0034501">
    <property type="term" value="P:protein localization to kinetochore"/>
    <property type="evidence" value="ECO:0007669"/>
    <property type="project" value="TreeGrafter"/>
</dbReference>
<evidence type="ECO:0000313" key="9">
    <source>
        <dbReference type="EMBL" id="CAH1117970.1"/>
    </source>
</evidence>
<dbReference type="EMBL" id="OU896716">
    <property type="protein sequence ID" value="CAH1117970.1"/>
    <property type="molecule type" value="Genomic_DNA"/>
</dbReference>
<dbReference type="GO" id="GO:0000776">
    <property type="term" value="C:kinetochore"/>
    <property type="evidence" value="ECO:0007669"/>
    <property type="project" value="TreeGrafter"/>
</dbReference>
<reference evidence="9" key="1">
    <citation type="submission" date="2022-01" db="EMBL/GenBank/DDBJ databases">
        <authorList>
            <person name="King R."/>
        </authorList>
    </citation>
    <scope>NUCLEOTIDE SEQUENCE</scope>
</reference>
<organism evidence="9 10">
    <name type="scientific">Phaedon cochleariae</name>
    <name type="common">Mustard beetle</name>
    <dbReference type="NCBI Taxonomy" id="80249"/>
    <lineage>
        <taxon>Eukaryota</taxon>
        <taxon>Metazoa</taxon>
        <taxon>Ecdysozoa</taxon>
        <taxon>Arthropoda</taxon>
        <taxon>Hexapoda</taxon>
        <taxon>Insecta</taxon>
        <taxon>Pterygota</taxon>
        <taxon>Neoptera</taxon>
        <taxon>Endopterygota</taxon>
        <taxon>Coleoptera</taxon>
        <taxon>Polyphaga</taxon>
        <taxon>Cucujiformia</taxon>
        <taxon>Chrysomeloidea</taxon>
        <taxon>Chrysomelidae</taxon>
        <taxon>Chrysomelinae</taxon>
        <taxon>Chrysomelini</taxon>
        <taxon>Phaedon</taxon>
    </lineage>
</organism>
<dbReference type="FunFam" id="3.30.200.20:FF:000131">
    <property type="entry name" value="Dual specificity protein kinase TTK"/>
    <property type="match status" value="1"/>
</dbReference>
<dbReference type="GO" id="GO:0005524">
    <property type="term" value="F:ATP binding"/>
    <property type="evidence" value="ECO:0007669"/>
    <property type="project" value="UniProtKB-UniRule"/>
</dbReference>
<evidence type="ECO:0000256" key="6">
    <source>
        <dbReference type="PROSITE-ProRule" id="PRU10141"/>
    </source>
</evidence>
<feature type="binding site" evidence="6">
    <location>
        <position position="308"/>
    </location>
    <ligand>
        <name>ATP</name>
        <dbReference type="ChEBI" id="CHEBI:30616"/>
    </ligand>
</feature>
<gene>
    <name evidence="9" type="ORF">PHAECO_LOCUS1559</name>
</gene>
<keyword evidence="10" id="KW-1185">Reference proteome</keyword>
<dbReference type="GO" id="GO:0007059">
    <property type="term" value="P:chromosome segregation"/>
    <property type="evidence" value="ECO:0007669"/>
    <property type="project" value="TreeGrafter"/>
</dbReference>
<reference evidence="9" key="2">
    <citation type="submission" date="2022-10" db="EMBL/GenBank/DDBJ databases">
        <authorList>
            <consortium name="ENA_rothamsted_submissions"/>
            <consortium name="culmorum"/>
            <person name="King R."/>
        </authorList>
    </citation>
    <scope>NUCLEOTIDE SEQUENCE</scope>
</reference>
<dbReference type="GO" id="GO:0007094">
    <property type="term" value="P:mitotic spindle assembly checkpoint signaling"/>
    <property type="evidence" value="ECO:0007669"/>
    <property type="project" value="TreeGrafter"/>
</dbReference>
<keyword evidence="1" id="KW-0723">Serine/threonine-protein kinase</keyword>
<keyword evidence="5 6" id="KW-0067">ATP-binding</keyword>
<feature type="region of interest" description="Disordered" evidence="7">
    <location>
        <begin position="55"/>
        <end position="79"/>
    </location>
</feature>
<dbReference type="GO" id="GO:0033316">
    <property type="term" value="P:meiotic spindle assembly checkpoint signaling"/>
    <property type="evidence" value="ECO:0007669"/>
    <property type="project" value="TreeGrafter"/>
</dbReference>
<dbReference type="InterPro" id="IPR011009">
    <property type="entry name" value="Kinase-like_dom_sf"/>
</dbReference>
<protein>
    <recommendedName>
        <fullName evidence="8">Protein kinase domain-containing protein</fullName>
    </recommendedName>
</protein>
<dbReference type="SMART" id="SM00220">
    <property type="entry name" value="S_TKc"/>
    <property type="match status" value="1"/>
</dbReference>
<dbReference type="GO" id="GO:0004674">
    <property type="term" value="F:protein serine/threonine kinase activity"/>
    <property type="evidence" value="ECO:0007669"/>
    <property type="project" value="UniProtKB-KW"/>
</dbReference>
<dbReference type="PANTHER" id="PTHR22974:SF21">
    <property type="entry name" value="DUAL SPECIFICITY PROTEIN KINASE TTK"/>
    <property type="match status" value="1"/>
</dbReference>
<dbReference type="Pfam" id="PF00069">
    <property type="entry name" value="Pkinase"/>
    <property type="match status" value="1"/>
</dbReference>
<dbReference type="PROSITE" id="PS50011">
    <property type="entry name" value="PROTEIN_KINASE_DOM"/>
    <property type="match status" value="1"/>
</dbReference>
<dbReference type="SUPFAM" id="SSF56112">
    <property type="entry name" value="Protein kinase-like (PK-like)"/>
    <property type="match status" value="1"/>
</dbReference>
<evidence type="ECO:0000256" key="3">
    <source>
        <dbReference type="ARBA" id="ARBA00022741"/>
    </source>
</evidence>
<proteinExistence type="predicted"/>
<dbReference type="OrthoDB" id="20524at2759"/>
<feature type="domain" description="Protein kinase" evidence="8">
    <location>
        <begin position="279"/>
        <end position="556"/>
    </location>
</feature>
<evidence type="ECO:0000313" key="10">
    <source>
        <dbReference type="Proteomes" id="UP001153737"/>
    </source>
</evidence>
<sequence>MNSTTSDYTEMNRTSLENNFHYRCSLSSVKKKPYLPRKILKLAPLNLKEIKKELEEADRNGDSESKYSSEREPKDVKDSAEKVLKDISNHLQEKFDDISEISMENENKTSLSVIMKPDVELQKENEVISSGTSTSSQDNHCSDSTHAHVVFKSQNNDSFDMDFSALSLKTPVKAVERTCSTPIVCQDSETAKFNKQGTVSVNQKLGMKQKYLEKYSMPKNQFVTPINLMRKSSAKFSTPYLDNMKNISESAKKNIVCSIPKTVPKDETFNKIVVNNIEYLILSLLGKGGSSEVYQCFCLGKKLLVAIKSVNLQDEASAEGYINEVKLLQQLQNCDKIITMYDFEIVESQKKLYMVLERGGDDLSTILKKLSLQSSHLPWFTLLFYWMNMLHAVQQIHSHGVIHSDLKPANFINTDNGLKLIDFGIASSVQNDETSVIKTRSEGSCNYISPEALNCDTSGPNFRQGRYKVHFKSDVWSLGCILYQLVYGKTPFHQFTTLWSKLAYILDPNHKIQYPDADGVPPKFLNTIRHCLRYDVKARPSVEQLIGECEQILHNL</sequence>
<keyword evidence="2" id="KW-0808">Transferase</keyword>
<dbReference type="PROSITE" id="PS00107">
    <property type="entry name" value="PROTEIN_KINASE_ATP"/>
    <property type="match status" value="1"/>
</dbReference>
<dbReference type="GO" id="GO:0005634">
    <property type="term" value="C:nucleus"/>
    <property type="evidence" value="ECO:0007669"/>
    <property type="project" value="TreeGrafter"/>
</dbReference>
<dbReference type="Gene3D" id="1.10.510.10">
    <property type="entry name" value="Transferase(Phosphotransferase) domain 1"/>
    <property type="match status" value="1"/>
</dbReference>
<dbReference type="InterPro" id="IPR000719">
    <property type="entry name" value="Prot_kinase_dom"/>
</dbReference>
<keyword evidence="3 6" id="KW-0547">Nucleotide-binding</keyword>
<evidence type="ECO:0000256" key="1">
    <source>
        <dbReference type="ARBA" id="ARBA00022527"/>
    </source>
</evidence>
<dbReference type="AlphaFoldDB" id="A0A9P0DEB3"/>
<dbReference type="InterPro" id="IPR017441">
    <property type="entry name" value="Protein_kinase_ATP_BS"/>
</dbReference>
<dbReference type="Proteomes" id="UP001153737">
    <property type="component" value="Chromosome 10"/>
</dbReference>
<evidence type="ECO:0000256" key="4">
    <source>
        <dbReference type="ARBA" id="ARBA00022777"/>
    </source>
</evidence>
<keyword evidence="4" id="KW-0418">Kinase</keyword>
<dbReference type="Gene3D" id="3.30.200.20">
    <property type="entry name" value="Phosphorylase Kinase, domain 1"/>
    <property type="match status" value="1"/>
</dbReference>